<evidence type="ECO:0000256" key="1">
    <source>
        <dbReference type="SAM" id="Phobius"/>
    </source>
</evidence>
<keyword evidence="1" id="KW-0812">Transmembrane</keyword>
<evidence type="ECO:0000313" key="3">
    <source>
        <dbReference type="Proteomes" id="UP000274504"/>
    </source>
</evidence>
<dbReference type="Proteomes" id="UP000274504">
    <property type="component" value="Unassembled WGS sequence"/>
</dbReference>
<evidence type="ECO:0000313" key="4">
    <source>
        <dbReference type="WBParaSite" id="HDID_0000574401-mRNA-1"/>
    </source>
</evidence>
<reference evidence="2 3" key="2">
    <citation type="submission" date="2018-11" db="EMBL/GenBank/DDBJ databases">
        <authorList>
            <consortium name="Pathogen Informatics"/>
        </authorList>
    </citation>
    <scope>NUCLEOTIDE SEQUENCE [LARGE SCALE GENOMIC DNA]</scope>
</reference>
<gene>
    <name evidence="2" type="ORF">HDID_LOCUS5742</name>
</gene>
<dbReference type="AlphaFoldDB" id="A0A0R3SLC9"/>
<dbReference type="EMBL" id="UYSG01003310">
    <property type="protein sequence ID" value="VDL58060.1"/>
    <property type="molecule type" value="Genomic_DNA"/>
</dbReference>
<feature type="transmembrane region" description="Helical" evidence="1">
    <location>
        <begin position="79"/>
        <end position="101"/>
    </location>
</feature>
<proteinExistence type="predicted"/>
<keyword evidence="1" id="KW-1133">Transmembrane helix</keyword>
<dbReference type="WBParaSite" id="HDID_0000574401-mRNA-1">
    <property type="protein sequence ID" value="HDID_0000574401-mRNA-1"/>
    <property type="gene ID" value="HDID_0000574401"/>
</dbReference>
<protein>
    <submittedName>
        <fullName evidence="4">Transmembrane protein</fullName>
    </submittedName>
</protein>
<keyword evidence="1" id="KW-0472">Membrane</keyword>
<name>A0A0R3SLC9_HYMDI</name>
<organism evidence="4">
    <name type="scientific">Hymenolepis diminuta</name>
    <name type="common">Rat tapeworm</name>
    <dbReference type="NCBI Taxonomy" id="6216"/>
    <lineage>
        <taxon>Eukaryota</taxon>
        <taxon>Metazoa</taxon>
        <taxon>Spiralia</taxon>
        <taxon>Lophotrochozoa</taxon>
        <taxon>Platyhelminthes</taxon>
        <taxon>Cestoda</taxon>
        <taxon>Eucestoda</taxon>
        <taxon>Cyclophyllidea</taxon>
        <taxon>Hymenolepididae</taxon>
        <taxon>Hymenolepis</taxon>
    </lineage>
</organism>
<reference evidence="4" key="1">
    <citation type="submission" date="2017-02" db="UniProtKB">
        <authorList>
            <consortium name="WormBaseParasite"/>
        </authorList>
    </citation>
    <scope>IDENTIFICATION</scope>
</reference>
<sequence>MISKYCRKQASYSKSSIDTQNLSSLIFTLKSYIHWNAPFSATQSAPSGDTPSTSTVAVRPTRATNAGVRLDLREIGKQLFNGVTYNVSHLLCSLSVLYVIISLSLRLGE</sequence>
<accession>A0A0R3SLC9</accession>
<evidence type="ECO:0000313" key="2">
    <source>
        <dbReference type="EMBL" id="VDL58060.1"/>
    </source>
</evidence>